<proteinExistence type="predicted"/>
<accession>A0ACC3CXJ3</accession>
<dbReference type="EMBL" id="JAWDJW010010134">
    <property type="protein sequence ID" value="KAK3050260.1"/>
    <property type="molecule type" value="Genomic_DNA"/>
</dbReference>
<gene>
    <name evidence="1" type="ORF">LTS18_012607</name>
</gene>
<comment type="caution">
    <text evidence="1">The sequence shown here is derived from an EMBL/GenBank/DDBJ whole genome shotgun (WGS) entry which is preliminary data.</text>
</comment>
<reference evidence="1" key="1">
    <citation type="submission" date="2024-09" db="EMBL/GenBank/DDBJ databases">
        <title>Black Yeasts Isolated from many extreme environments.</title>
        <authorList>
            <person name="Coleine C."/>
            <person name="Stajich J.E."/>
            <person name="Selbmann L."/>
        </authorList>
    </citation>
    <scope>NUCLEOTIDE SEQUENCE</scope>
    <source>
        <strain evidence="1">CCFEE 5737</strain>
    </source>
</reference>
<evidence type="ECO:0000313" key="1">
    <source>
        <dbReference type="EMBL" id="KAK3050260.1"/>
    </source>
</evidence>
<evidence type="ECO:0000313" key="2">
    <source>
        <dbReference type="Proteomes" id="UP001186974"/>
    </source>
</evidence>
<protein>
    <submittedName>
        <fullName evidence="1">Uncharacterized protein</fullName>
    </submittedName>
</protein>
<keyword evidence="2" id="KW-1185">Reference proteome</keyword>
<sequence>MSLFPRGFQEFSPLFRLMDDYANITRDIDRVAGTSTLRAFQPKFDVRELKDSYELHGELPGIDQKDVNVEWSDGNTLTISGRTEHRSERGQRPDVAGAIEDADKGKQPTVEDATEGDQTKEGGESTAVATRTDSKKEVQRPAENEPKYWVSERSVGEFHRSFSFPTRVDQEAVKASLKNGILSVVVPKAAPPKARKIDIE</sequence>
<dbReference type="Proteomes" id="UP001186974">
    <property type="component" value="Unassembled WGS sequence"/>
</dbReference>
<name>A0ACC3CXJ3_9PEZI</name>
<organism evidence="1 2">
    <name type="scientific">Coniosporium uncinatum</name>
    <dbReference type="NCBI Taxonomy" id="93489"/>
    <lineage>
        <taxon>Eukaryota</taxon>
        <taxon>Fungi</taxon>
        <taxon>Dikarya</taxon>
        <taxon>Ascomycota</taxon>
        <taxon>Pezizomycotina</taxon>
        <taxon>Dothideomycetes</taxon>
        <taxon>Dothideomycetes incertae sedis</taxon>
        <taxon>Coniosporium</taxon>
    </lineage>
</organism>